<dbReference type="OrthoDB" id="3796306at2759"/>
<name>A0A8H3J1H4_9LECA</name>
<feature type="region of interest" description="Disordered" evidence="1">
    <location>
        <begin position="289"/>
        <end position="316"/>
    </location>
</feature>
<dbReference type="Proteomes" id="UP000664521">
    <property type="component" value="Unassembled WGS sequence"/>
</dbReference>
<feature type="compositionally biased region" description="Basic and acidic residues" evidence="1">
    <location>
        <begin position="224"/>
        <end position="236"/>
    </location>
</feature>
<comment type="caution">
    <text evidence="2">The sequence shown here is derived from an EMBL/GenBank/DDBJ whole genome shotgun (WGS) entry which is preliminary data.</text>
</comment>
<sequence length="316" mass="34437">MEVIAGVASVAQLIRYAITLIAAISDHHQQIEGRPALLRQRIWQLQCLDNTVESVSKNSSLGTPIIREHINIIIARVQYLTALLEKEITQQNKGLARKYLRAWLGVSKEQKILDTFNDLESGKSALLLSIAEAHTEISSNIHNAILQGWQTHRGKMSSDPRCQVQGSSRNRTRSSGEASAIPIVRSPTSVDPPALGSKYQEEGAMSNNHNPGSSGLDQNPVSVPRDDGRVDHREIPQESNSATGRRRALPNNITGSHYASIEVGNNSRTVNGNIGPTEGSNNFYEKIKMGDHGQNVNGNSSSGANLKASGIWDKQN</sequence>
<feature type="compositionally biased region" description="Polar residues" evidence="1">
    <location>
        <begin position="205"/>
        <end position="221"/>
    </location>
</feature>
<feature type="region of interest" description="Disordered" evidence="1">
    <location>
        <begin position="152"/>
        <end position="252"/>
    </location>
</feature>
<dbReference type="AlphaFoldDB" id="A0A8H3J1H4"/>
<feature type="compositionally biased region" description="Polar residues" evidence="1">
    <location>
        <begin position="294"/>
        <end position="304"/>
    </location>
</feature>
<reference evidence="2" key="1">
    <citation type="submission" date="2021-03" db="EMBL/GenBank/DDBJ databases">
        <authorList>
            <person name="Tagirdzhanova G."/>
        </authorList>
    </citation>
    <scope>NUCLEOTIDE SEQUENCE</scope>
</reference>
<keyword evidence="3" id="KW-1185">Reference proteome</keyword>
<accession>A0A8H3J1H4</accession>
<feature type="compositionally biased region" description="Polar residues" evidence="1">
    <location>
        <begin position="164"/>
        <end position="177"/>
    </location>
</feature>
<evidence type="ECO:0000256" key="1">
    <source>
        <dbReference type="SAM" id="MobiDB-lite"/>
    </source>
</evidence>
<proteinExistence type="predicted"/>
<dbReference type="EMBL" id="CAJPDS010000122">
    <property type="protein sequence ID" value="CAF9938977.1"/>
    <property type="molecule type" value="Genomic_DNA"/>
</dbReference>
<organism evidence="2 3">
    <name type="scientific">Heterodermia speciosa</name>
    <dbReference type="NCBI Taxonomy" id="116794"/>
    <lineage>
        <taxon>Eukaryota</taxon>
        <taxon>Fungi</taxon>
        <taxon>Dikarya</taxon>
        <taxon>Ascomycota</taxon>
        <taxon>Pezizomycotina</taxon>
        <taxon>Lecanoromycetes</taxon>
        <taxon>OSLEUM clade</taxon>
        <taxon>Lecanoromycetidae</taxon>
        <taxon>Caliciales</taxon>
        <taxon>Physciaceae</taxon>
        <taxon>Heterodermia</taxon>
    </lineage>
</organism>
<evidence type="ECO:0000313" key="3">
    <source>
        <dbReference type="Proteomes" id="UP000664521"/>
    </source>
</evidence>
<evidence type="ECO:0008006" key="4">
    <source>
        <dbReference type="Google" id="ProtNLM"/>
    </source>
</evidence>
<gene>
    <name evidence="2" type="ORF">HETSPECPRED_001444</name>
</gene>
<evidence type="ECO:0000313" key="2">
    <source>
        <dbReference type="EMBL" id="CAF9938977.1"/>
    </source>
</evidence>
<protein>
    <recommendedName>
        <fullName evidence="4">NACHT-NTPase and P-loop NTPases N-terminal domain-containing protein</fullName>
    </recommendedName>
</protein>